<evidence type="ECO:0008006" key="5">
    <source>
        <dbReference type="Google" id="ProtNLM"/>
    </source>
</evidence>
<evidence type="ECO:0000313" key="4">
    <source>
        <dbReference type="Proteomes" id="UP000224871"/>
    </source>
</evidence>
<dbReference type="InterPro" id="IPR019908">
    <property type="entry name" value="Toxin_RalR"/>
</dbReference>
<sequence>MTDKLNPCPFCNSKRTEMSAYAEDTWFFVQCIDCNANGPESHDHDSAIQAWNQRANNDE</sequence>
<dbReference type="NCBIfam" id="TIGR03655">
    <property type="entry name" value="anti_R_Lar"/>
    <property type="match status" value="1"/>
</dbReference>
<dbReference type="EMBL" id="FTLG01000237">
    <property type="protein sequence ID" value="SIP75059.1"/>
    <property type="molecule type" value="Genomic_DNA"/>
</dbReference>
<proteinExistence type="predicted"/>
<evidence type="ECO:0000313" key="2">
    <source>
        <dbReference type="EMBL" id="SIP75059.1"/>
    </source>
</evidence>
<reference evidence="2" key="2">
    <citation type="submission" date="2016-12" db="EMBL/GenBank/DDBJ databases">
        <authorList>
            <person name="Song W.-J."/>
            <person name="Kurnit D.M."/>
        </authorList>
    </citation>
    <scope>NUCLEOTIDE SEQUENCE [LARGE SCALE GENOMIC DNA]</scope>
    <source>
        <strain evidence="2">HGB1681</strain>
    </source>
</reference>
<reference evidence="3" key="1">
    <citation type="submission" date="2016-12" db="EMBL/GenBank/DDBJ databases">
        <authorList>
            <person name="Gaudriault S."/>
        </authorList>
    </citation>
    <scope>NUCLEOTIDE SEQUENCE [LARGE SCALE GENOMIC DNA]</scope>
    <source>
        <strain evidence="3">HGB1681 (deposited as PTA-6826 in the American Type Culture Collection)</strain>
    </source>
</reference>
<reference evidence="1 4" key="3">
    <citation type="journal article" date="2017" name="Nat. Microbiol.">
        <title>Natural product diversity associated with the nematode symbionts Photorhabdus and Xenorhabdus.</title>
        <authorList>
            <person name="Tobias N.J."/>
            <person name="Wolff H."/>
            <person name="Djahanschiri B."/>
            <person name="Grundmann F."/>
            <person name="Kronenwerth M."/>
            <person name="Shi Y.M."/>
            <person name="Simonyi S."/>
            <person name="Grun P."/>
            <person name="Shapiro-Ilan D."/>
            <person name="Pidot S.J."/>
            <person name="Stinear T.P."/>
            <person name="Ebersberger I."/>
            <person name="Bode H.B."/>
        </authorList>
    </citation>
    <scope>NUCLEOTIDE SEQUENCE [LARGE SCALE GENOMIC DNA]</scope>
    <source>
        <strain evidence="1 4">DSM 16336</strain>
    </source>
</reference>
<dbReference type="EMBL" id="NIBU01000009">
    <property type="protein sequence ID" value="PHM37159.1"/>
    <property type="molecule type" value="Genomic_DNA"/>
</dbReference>
<dbReference type="Pfam" id="PF14354">
    <property type="entry name" value="Lar_restr_allev"/>
    <property type="match status" value="1"/>
</dbReference>
<dbReference type="Proteomes" id="UP000196435">
    <property type="component" value="Unassembled WGS sequence"/>
</dbReference>
<dbReference type="Proteomes" id="UP000224871">
    <property type="component" value="Unassembled WGS sequence"/>
</dbReference>
<protein>
    <recommendedName>
        <fullName evidence="5">Restriction alleviation protein, Lar family</fullName>
    </recommendedName>
</protein>
<dbReference type="AlphaFoldDB" id="A0A1N6N1Y4"/>
<gene>
    <name evidence="1" type="ORF">Xinn_01126</name>
    <name evidence="2" type="ORF">XIS1_900094</name>
</gene>
<name>A0A1N6N1Y4_9GAMM</name>
<evidence type="ECO:0000313" key="1">
    <source>
        <dbReference type="EMBL" id="PHM37159.1"/>
    </source>
</evidence>
<organism evidence="2 3">
    <name type="scientific">Xenorhabdus innexi</name>
    <dbReference type="NCBI Taxonomy" id="290109"/>
    <lineage>
        <taxon>Bacteria</taxon>
        <taxon>Pseudomonadati</taxon>
        <taxon>Pseudomonadota</taxon>
        <taxon>Gammaproteobacteria</taxon>
        <taxon>Enterobacterales</taxon>
        <taxon>Morganellaceae</taxon>
        <taxon>Xenorhabdus</taxon>
    </lineage>
</organism>
<evidence type="ECO:0000313" key="3">
    <source>
        <dbReference type="Proteomes" id="UP000196435"/>
    </source>
</evidence>
<keyword evidence="4" id="KW-1185">Reference proteome</keyword>
<accession>A0A1N6N1Y4</accession>
<dbReference type="RefSeq" id="WP_086954339.1">
    <property type="nucleotide sequence ID" value="NZ_CAWNQC010000292.1"/>
</dbReference>
<dbReference type="OrthoDB" id="6455919at2"/>